<keyword evidence="8" id="KW-1185">Reference proteome</keyword>
<evidence type="ECO:0000256" key="4">
    <source>
        <dbReference type="ARBA" id="ARBA00023242"/>
    </source>
</evidence>
<dbReference type="GO" id="GO:0005667">
    <property type="term" value="C:transcription regulator complex"/>
    <property type="evidence" value="ECO:0007669"/>
    <property type="project" value="UniProtKB-ARBA"/>
</dbReference>
<dbReference type="GO" id="GO:0060429">
    <property type="term" value="P:epithelium development"/>
    <property type="evidence" value="ECO:0007669"/>
    <property type="project" value="UniProtKB-ARBA"/>
</dbReference>
<dbReference type="GeneID" id="115532213"/>
<evidence type="ECO:0000259" key="6">
    <source>
        <dbReference type="PROSITE" id="PS50888"/>
    </source>
</evidence>
<evidence type="ECO:0000313" key="7">
    <source>
        <dbReference type="Ensembl" id="ENSGMOP00000051251.1"/>
    </source>
</evidence>
<keyword evidence="3" id="KW-0804">Transcription</keyword>
<name>A0A8C5BQM2_GADMO</name>
<dbReference type="AlphaFoldDB" id="A0A8C5BQM2"/>
<dbReference type="GO" id="GO:0000977">
    <property type="term" value="F:RNA polymerase II transcription regulatory region sequence-specific DNA binding"/>
    <property type="evidence" value="ECO:0007669"/>
    <property type="project" value="UniProtKB-ARBA"/>
</dbReference>
<sequence>MSRHTAELMEHFSFVRRQLALHHGASADKTRRAQGYKDALALPFHLDATYLDASGQAVTGRLAYLPFRGHHLDLGGVCDYAYEPAFIRKRNERERHRVRCVNDGYARLREHLPRELEEKRLSKVETLRAAIDYIRQLQGVLERSASGVLEMSPGDARKSGKTGQPRGAECNSDGELY</sequence>
<dbReference type="Gene3D" id="4.10.280.10">
    <property type="entry name" value="Helix-loop-helix DNA-binding domain"/>
    <property type="match status" value="1"/>
</dbReference>
<keyword evidence="1" id="KW-0805">Transcription regulation</keyword>
<dbReference type="Proteomes" id="UP000694546">
    <property type="component" value="Chromosome 19"/>
</dbReference>
<dbReference type="GO" id="GO:0046983">
    <property type="term" value="F:protein dimerization activity"/>
    <property type="evidence" value="ECO:0007669"/>
    <property type="project" value="InterPro"/>
</dbReference>
<keyword evidence="2" id="KW-0238">DNA-binding</keyword>
<dbReference type="InterPro" id="IPR011598">
    <property type="entry name" value="bHLH_dom"/>
</dbReference>
<dbReference type="GO" id="GO:0048513">
    <property type="term" value="P:animal organ development"/>
    <property type="evidence" value="ECO:0007669"/>
    <property type="project" value="UniProtKB-ARBA"/>
</dbReference>
<dbReference type="GeneTree" id="ENSGT00940000162902"/>
<protein>
    <submittedName>
        <fullName evidence="7">Achaete-scute homolog 4-like</fullName>
    </submittedName>
</protein>
<dbReference type="GO" id="GO:0005634">
    <property type="term" value="C:nucleus"/>
    <property type="evidence" value="ECO:0007669"/>
    <property type="project" value="UniProtKB-ARBA"/>
</dbReference>
<evidence type="ECO:0000256" key="2">
    <source>
        <dbReference type="ARBA" id="ARBA00023125"/>
    </source>
</evidence>
<organism evidence="7 8">
    <name type="scientific">Gadus morhua</name>
    <name type="common">Atlantic cod</name>
    <dbReference type="NCBI Taxonomy" id="8049"/>
    <lineage>
        <taxon>Eukaryota</taxon>
        <taxon>Metazoa</taxon>
        <taxon>Chordata</taxon>
        <taxon>Craniata</taxon>
        <taxon>Vertebrata</taxon>
        <taxon>Euteleostomi</taxon>
        <taxon>Actinopterygii</taxon>
        <taxon>Neopterygii</taxon>
        <taxon>Teleostei</taxon>
        <taxon>Neoteleostei</taxon>
        <taxon>Acanthomorphata</taxon>
        <taxon>Zeiogadaria</taxon>
        <taxon>Gadariae</taxon>
        <taxon>Gadiformes</taxon>
        <taxon>Gadoidei</taxon>
        <taxon>Gadidae</taxon>
        <taxon>Gadus</taxon>
    </lineage>
</organism>
<dbReference type="RefSeq" id="XP_030197691.1">
    <property type="nucleotide sequence ID" value="XM_030341831.1"/>
</dbReference>
<accession>A0A8C5BQM2</accession>
<dbReference type="InterPro" id="IPR036638">
    <property type="entry name" value="HLH_DNA-bd_sf"/>
</dbReference>
<reference evidence="7" key="2">
    <citation type="submission" date="2025-09" db="UniProtKB">
        <authorList>
            <consortium name="Ensembl"/>
        </authorList>
    </citation>
    <scope>IDENTIFICATION</scope>
</reference>
<dbReference type="KEGG" id="gmh:115532213"/>
<feature type="domain" description="BHLH" evidence="6">
    <location>
        <begin position="85"/>
        <end position="137"/>
    </location>
</feature>
<dbReference type="Pfam" id="PF00010">
    <property type="entry name" value="HLH"/>
    <property type="match status" value="1"/>
</dbReference>
<dbReference type="PANTHER" id="PTHR23349:SF108">
    <property type="entry name" value="BHLH DOMAIN-CONTAINING PROTEIN"/>
    <property type="match status" value="1"/>
</dbReference>
<feature type="region of interest" description="Disordered" evidence="5">
    <location>
        <begin position="148"/>
        <end position="177"/>
    </location>
</feature>
<reference evidence="7" key="1">
    <citation type="submission" date="2025-08" db="UniProtKB">
        <authorList>
            <consortium name="Ensembl"/>
        </authorList>
    </citation>
    <scope>IDENTIFICATION</scope>
</reference>
<evidence type="ECO:0000313" key="8">
    <source>
        <dbReference type="Proteomes" id="UP000694546"/>
    </source>
</evidence>
<dbReference type="PROSITE" id="PS50888">
    <property type="entry name" value="BHLH"/>
    <property type="match status" value="1"/>
</dbReference>
<dbReference type="PANTHER" id="PTHR23349">
    <property type="entry name" value="BASIC HELIX-LOOP-HELIX TRANSCRIPTION FACTOR, TWIST"/>
    <property type="match status" value="1"/>
</dbReference>
<dbReference type="InterPro" id="IPR050283">
    <property type="entry name" value="E-box_TF_Regulators"/>
</dbReference>
<dbReference type="FunFam" id="4.10.280.10:FF:000038">
    <property type="entry name" value="achaete-scute homolog 3"/>
    <property type="match status" value="1"/>
</dbReference>
<dbReference type="GO" id="GO:0001227">
    <property type="term" value="F:DNA-binding transcription repressor activity, RNA polymerase II-specific"/>
    <property type="evidence" value="ECO:0007669"/>
    <property type="project" value="UniProtKB-ARBA"/>
</dbReference>
<evidence type="ECO:0000256" key="5">
    <source>
        <dbReference type="SAM" id="MobiDB-lite"/>
    </source>
</evidence>
<gene>
    <name evidence="7" type="primary">LOC115532213</name>
</gene>
<proteinExistence type="predicted"/>
<dbReference type="OrthoDB" id="5976910at2759"/>
<dbReference type="Ensembl" id="ENSGMOT00000061448.1">
    <property type="protein sequence ID" value="ENSGMOP00000051251.1"/>
    <property type="gene ID" value="ENSGMOG00000025077.1"/>
</dbReference>
<evidence type="ECO:0000256" key="1">
    <source>
        <dbReference type="ARBA" id="ARBA00023015"/>
    </source>
</evidence>
<dbReference type="SMART" id="SM00353">
    <property type="entry name" value="HLH"/>
    <property type="match status" value="1"/>
</dbReference>
<dbReference type="OMA" id="HGQRLPC"/>
<keyword evidence="4" id="KW-0539">Nucleus</keyword>
<evidence type="ECO:0000256" key="3">
    <source>
        <dbReference type="ARBA" id="ARBA00023163"/>
    </source>
</evidence>
<dbReference type="SUPFAM" id="SSF47459">
    <property type="entry name" value="HLH, helix-loop-helix DNA-binding domain"/>
    <property type="match status" value="1"/>
</dbReference>